<evidence type="ECO:0000313" key="3">
    <source>
        <dbReference type="Proteomes" id="UP001590950"/>
    </source>
</evidence>
<reference evidence="2 3" key="1">
    <citation type="submission" date="2024-09" db="EMBL/GenBank/DDBJ databases">
        <title>Rethinking Asexuality: The Enigmatic Case of Functional Sexual Genes in Lepraria (Stereocaulaceae).</title>
        <authorList>
            <person name="Doellman M."/>
            <person name="Sun Y."/>
            <person name="Barcenas-Pena A."/>
            <person name="Lumbsch H.T."/>
            <person name="Grewe F."/>
        </authorList>
    </citation>
    <scope>NUCLEOTIDE SEQUENCE [LARGE SCALE GENOMIC DNA]</scope>
    <source>
        <strain evidence="2 3">Mercado 3170</strain>
    </source>
</reference>
<proteinExistence type="predicted"/>
<keyword evidence="3" id="KW-1185">Reference proteome</keyword>
<dbReference type="Proteomes" id="UP001590950">
    <property type="component" value="Unassembled WGS sequence"/>
</dbReference>
<organism evidence="2 3">
    <name type="scientific">Stereocaulon virgatum</name>
    <dbReference type="NCBI Taxonomy" id="373712"/>
    <lineage>
        <taxon>Eukaryota</taxon>
        <taxon>Fungi</taxon>
        <taxon>Dikarya</taxon>
        <taxon>Ascomycota</taxon>
        <taxon>Pezizomycotina</taxon>
        <taxon>Lecanoromycetes</taxon>
        <taxon>OSLEUM clade</taxon>
        <taxon>Lecanoromycetidae</taxon>
        <taxon>Lecanorales</taxon>
        <taxon>Lecanorineae</taxon>
        <taxon>Stereocaulaceae</taxon>
        <taxon>Stereocaulon</taxon>
    </lineage>
</organism>
<accession>A0ABR4AC87</accession>
<evidence type="ECO:0000256" key="1">
    <source>
        <dbReference type="SAM" id="MobiDB-lite"/>
    </source>
</evidence>
<name>A0ABR4AC87_9LECA</name>
<protein>
    <submittedName>
        <fullName evidence="2">Uncharacterized protein</fullName>
    </submittedName>
</protein>
<gene>
    <name evidence="2" type="ORF">N7G274_004180</name>
</gene>
<feature type="compositionally biased region" description="Low complexity" evidence="1">
    <location>
        <begin position="14"/>
        <end position="39"/>
    </location>
</feature>
<evidence type="ECO:0000313" key="2">
    <source>
        <dbReference type="EMBL" id="KAL2043120.1"/>
    </source>
</evidence>
<dbReference type="EMBL" id="JBEFKJ010000012">
    <property type="protein sequence ID" value="KAL2043120.1"/>
    <property type="molecule type" value="Genomic_DNA"/>
</dbReference>
<comment type="caution">
    <text evidence="2">The sequence shown here is derived from an EMBL/GenBank/DDBJ whole genome shotgun (WGS) entry which is preliminary data.</text>
</comment>
<feature type="region of interest" description="Disordered" evidence="1">
    <location>
        <begin position="1"/>
        <end position="40"/>
    </location>
</feature>
<sequence>MPEQALKDASNGDTASIRSRASSVSSSSFSTSAQSETSTIRYPQEPWNDFKLRVEKSSYSLWLSQTSIEERVLEALRTNKFFASFVPPPQTPLIDRLRGAHPSKFEMDEGRADRDVATLIYVRQRTSIPVLEIIAKDFSCANPLEKPYVIQNCTPGSELNTIWATLSHSRQCKITCETGRTIMTLLSLESPVVGLIEAIPPNNDPDQCLVIVRFELKESDGEVIEEPAAQDFKEDLARDNGRIFQNPIRKMAGIASYKAG</sequence>